<keyword evidence="5" id="KW-0067">ATP-binding</keyword>
<keyword evidence="9" id="KW-1185">Reference proteome</keyword>
<evidence type="ECO:0000256" key="4">
    <source>
        <dbReference type="ARBA" id="ARBA00022777"/>
    </source>
</evidence>
<dbReference type="SUPFAM" id="SSF56112">
    <property type="entry name" value="Protein kinase-like (PK-like)"/>
    <property type="match status" value="1"/>
</dbReference>
<evidence type="ECO:0000256" key="6">
    <source>
        <dbReference type="SAM" id="MobiDB-lite"/>
    </source>
</evidence>
<keyword evidence="2" id="KW-0808">Transferase</keyword>
<keyword evidence="4" id="KW-0418">Kinase</keyword>
<feature type="domain" description="Protein kinase" evidence="7">
    <location>
        <begin position="78"/>
        <end position="373"/>
    </location>
</feature>
<gene>
    <name evidence="8" type="ORF">EHS24_005393</name>
</gene>
<organism evidence="8 9">
    <name type="scientific">Apiotrichum porosum</name>
    <dbReference type="NCBI Taxonomy" id="105984"/>
    <lineage>
        <taxon>Eukaryota</taxon>
        <taxon>Fungi</taxon>
        <taxon>Dikarya</taxon>
        <taxon>Basidiomycota</taxon>
        <taxon>Agaricomycotina</taxon>
        <taxon>Tremellomycetes</taxon>
        <taxon>Trichosporonales</taxon>
        <taxon>Trichosporonaceae</taxon>
        <taxon>Apiotrichum</taxon>
    </lineage>
</organism>
<dbReference type="GO" id="GO:0005524">
    <property type="term" value="F:ATP binding"/>
    <property type="evidence" value="ECO:0007669"/>
    <property type="project" value="UniProtKB-KW"/>
</dbReference>
<sequence>MPPPSYPHRHLLLTGLLDAQPAPPSQDAFAVNGELNERGCKLDSLLLAGWTASARKGKQVDNDVLQHADNLRLKKNDFEVLGRVGEGQFGVVDAVRCKLDGKVYAMKSIEKSMVLRAGGQLSLAHERHVHKLAAPSSPAPVFTASFQSPTALHLVSAFAPCGSLWDRLCEMLPVPGLDTGRMEEDEIAWWSRQMVGAISWIHGVGYTHRDIKPHNFLLLPDARLWLTDFGSAAPLSNGAVPRRYCMLPAGTPDYVAPEILRFAEDAMIEAAQSDHEDSDGEHTIRQGDVDPPGYGPDVDWWSLGATLYEMGVGRAPFFAPSIGGTYDRIMRCDMRMPDSLSPQLKSLLSGLLSPRDVRLGHCDANEIRRHSFFRGVDWSKHGTPPPGIVSQSIDLDTLTDAFDHKLNDDVDEVTFEHFFDNTTMGFTTTMSSSLSMAAVAVPPSTWARWVGWSWEPPSDFFGTEPPKPAVSPNMTIKPLPLRQQSAPPLLTPMRAGSYASPQTVPRTAPRSVPRTRPVSERQAFAELVKCVQASARKKLQSAIKMPGSASTVSSLASTAPTWRKEQPPTPTPMSRDVTVLLLASRVPSKGNSSEEGGRPPRSLSRTSSLQTLREDPPPRPLSRNSARSRDDIPTRPRSQTSTRSSKDETSSFLSRLVAVENMPQARSVSRSSSRSTESYTASAPTRPPAATSNAGTMPSDKSAPRTEYRPTEYKPVENRPPPRIAAERLVPPRDPGTGKGGDRMASMRVWHESLQDGLSSLECRLADMTARLSNTQM</sequence>
<dbReference type="InterPro" id="IPR000719">
    <property type="entry name" value="Prot_kinase_dom"/>
</dbReference>
<name>A0A427XCT2_9TREE</name>
<dbReference type="InterPro" id="IPR011009">
    <property type="entry name" value="Kinase-like_dom_sf"/>
</dbReference>
<dbReference type="STRING" id="105984.A0A427XCT2"/>
<dbReference type="Pfam" id="PF00069">
    <property type="entry name" value="Pkinase"/>
    <property type="match status" value="1"/>
</dbReference>
<feature type="compositionally biased region" description="Low complexity" evidence="6">
    <location>
        <begin position="548"/>
        <end position="561"/>
    </location>
</feature>
<evidence type="ECO:0000256" key="1">
    <source>
        <dbReference type="ARBA" id="ARBA00022527"/>
    </source>
</evidence>
<reference evidence="8 9" key="1">
    <citation type="submission" date="2018-11" db="EMBL/GenBank/DDBJ databases">
        <title>Genome sequence of Apiotrichum porosum DSM 27194.</title>
        <authorList>
            <person name="Aliyu H."/>
            <person name="Gorte O."/>
            <person name="Ochsenreither K."/>
        </authorList>
    </citation>
    <scope>NUCLEOTIDE SEQUENCE [LARGE SCALE GENOMIC DNA]</scope>
    <source>
        <strain evidence="8 9">DSM 27194</strain>
    </source>
</reference>
<evidence type="ECO:0000256" key="2">
    <source>
        <dbReference type="ARBA" id="ARBA00022679"/>
    </source>
</evidence>
<dbReference type="SMART" id="SM00220">
    <property type="entry name" value="S_TKc"/>
    <property type="match status" value="1"/>
</dbReference>
<dbReference type="GeneID" id="39589936"/>
<dbReference type="PANTHER" id="PTHR24351">
    <property type="entry name" value="RIBOSOMAL PROTEIN S6 KINASE"/>
    <property type="match status" value="1"/>
</dbReference>
<dbReference type="PROSITE" id="PS00108">
    <property type="entry name" value="PROTEIN_KINASE_ST"/>
    <property type="match status" value="1"/>
</dbReference>
<feature type="region of interest" description="Disordered" evidence="6">
    <location>
        <begin position="542"/>
        <end position="743"/>
    </location>
</feature>
<keyword evidence="3" id="KW-0547">Nucleotide-binding</keyword>
<dbReference type="Gene3D" id="1.10.510.10">
    <property type="entry name" value="Transferase(Phosphotransferase) domain 1"/>
    <property type="match status" value="1"/>
</dbReference>
<evidence type="ECO:0000256" key="3">
    <source>
        <dbReference type="ARBA" id="ARBA00022741"/>
    </source>
</evidence>
<dbReference type="Proteomes" id="UP000279236">
    <property type="component" value="Unassembled WGS sequence"/>
</dbReference>
<proteinExistence type="predicted"/>
<accession>A0A427XCT2</accession>
<protein>
    <recommendedName>
        <fullName evidence="7">Protein kinase domain-containing protein</fullName>
    </recommendedName>
</protein>
<dbReference type="InterPro" id="IPR008271">
    <property type="entry name" value="Ser/Thr_kinase_AS"/>
</dbReference>
<comment type="caution">
    <text evidence="8">The sequence shown here is derived from an EMBL/GenBank/DDBJ whole genome shotgun (WGS) entry which is preliminary data.</text>
</comment>
<evidence type="ECO:0000313" key="8">
    <source>
        <dbReference type="EMBL" id="RSH76646.1"/>
    </source>
</evidence>
<feature type="compositionally biased region" description="Low complexity" evidence="6">
    <location>
        <begin position="665"/>
        <end position="694"/>
    </location>
</feature>
<dbReference type="GO" id="GO:0004674">
    <property type="term" value="F:protein serine/threonine kinase activity"/>
    <property type="evidence" value="ECO:0007669"/>
    <property type="project" value="UniProtKB-KW"/>
</dbReference>
<dbReference type="PROSITE" id="PS50011">
    <property type="entry name" value="PROTEIN_KINASE_DOM"/>
    <property type="match status" value="1"/>
</dbReference>
<dbReference type="OrthoDB" id="3359639at2759"/>
<dbReference type="RefSeq" id="XP_028471793.1">
    <property type="nucleotide sequence ID" value="XM_028620918.1"/>
</dbReference>
<feature type="compositionally biased region" description="Basic and acidic residues" evidence="6">
    <location>
        <begin position="702"/>
        <end position="717"/>
    </location>
</feature>
<feature type="compositionally biased region" description="Low complexity" evidence="6">
    <location>
        <begin position="599"/>
        <end position="611"/>
    </location>
</feature>
<dbReference type="EMBL" id="RSCE01000022">
    <property type="protein sequence ID" value="RSH76646.1"/>
    <property type="molecule type" value="Genomic_DNA"/>
</dbReference>
<dbReference type="Gene3D" id="3.30.200.20">
    <property type="entry name" value="Phosphorylase Kinase, domain 1"/>
    <property type="match status" value="1"/>
</dbReference>
<evidence type="ECO:0000313" key="9">
    <source>
        <dbReference type="Proteomes" id="UP000279236"/>
    </source>
</evidence>
<feature type="region of interest" description="Disordered" evidence="6">
    <location>
        <begin position="495"/>
        <end position="518"/>
    </location>
</feature>
<evidence type="ECO:0000256" key="5">
    <source>
        <dbReference type="ARBA" id="ARBA00022840"/>
    </source>
</evidence>
<dbReference type="AlphaFoldDB" id="A0A427XCT2"/>
<keyword evidence="1" id="KW-0723">Serine/threonine-protein kinase</keyword>
<evidence type="ECO:0000259" key="7">
    <source>
        <dbReference type="PROSITE" id="PS50011"/>
    </source>
</evidence>